<evidence type="ECO:0000256" key="6">
    <source>
        <dbReference type="PIRSR" id="PIRSR000189-1"/>
    </source>
</evidence>
<dbReference type="GO" id="GO:0071949">
    <property type="term" value="F:FAD binding"/>
    <property type="evidence" value="ECO:0007669"/>
    <property type="project" value="InterPro"/>
</dbReference>
<dbReference type="PANTHER" id="PTHR11530:SF11">
    <property type="entry name" value="D-ASPARTATE OXIDASE"/>
    <property type="match status" value="1"/>
</dbReference>
<dbReference type="Gene3D" id="3.40.50.720">
    <property type="entry name" value="NAD(P)-binding Rossmann-like Domain"/>
    <property type="match status" value="1"/>
</dbReference>
<feature type="binding site" evidence="6">
    <location>
        <position position="208"/>
    </location>
    <ligand>
        <name>FAD</name>
        <dbReference type="ChEBI" id="CHEBI:57692"/>
    </ligand>
</feature>
<sequence length="373" mass="40536">MATQKHVLVLGAGVIGLQTAISLLQSGYNVTVLAKHLPGDISVEYASPWAAAMWRSNALPHEQEIQDWDKESYETWLQECGPLSKSQSSCLRKGITKVPMRLLWTGPHDFIPHGPESLWYALHVQNFRTTSPPELPQGFIHGATHDGIAINTTIYLTSLASTVHALGGQITRVELPTNSGLSGAISHAKSTLRVMGATTSIDLVVNATGLEAYRLLPDASVYPIRGQTVTVKGEAEHITTLFYPEANASITPRIGSGVSVLGSSYEKGNWERTPDDAVTMKILERCKPLAPELLNADGEFAVVSVNVAFRPGRRCGPRLEMEEVVTDAGETVVVCHEYGHAGGGYQNSFGSARKVVALVDKWFRKEQISRARL</sequence>
<dbReference type="Gene3D" id="3.30.9.10">
    <property type="entry name" value="D-Amino Acid Oxidase, subunit A, domain 2"/>
    <property type="match status" value="1"/>
</dbReference>
<dbReference type="PIRSF" id="PIRSF000189">
    <property type="entry name" value="D-aa_oxidase"/>
    <property type="match status" value="1"/>
</dbReference>
<protein>
    <recommendedName>
        <fullName evidence="7">FAD dependent oxidoreductase domain-containing protein</fullName>
    </recommendedName>
</protein>
<evidence type="ECO:0000256" key="4">
    <source>
        <dbReference type="ARBA" id="ARBA00022827"/>
    </source>
</evidence>
<feature type="binding site" evidence="6">
    <location>
        <position position="342"/>
    </location>
    <ligand>
        <name>D-dopa</name>
        <dbReference type="ChEBI" id="CHEBI:149689"/>
    </ligand>
</feature>
<dbReference type="InterPro" id="IPR023209">
    <property type="entry name" value="DAO"/>
</dbReference>
<evidence type="ECO:0000259" key="7">
    <source>
        <dbReference type="Pfam" id="PF01266"/>
    </source>
</evidence>
<gene>
    <name evidence="8" type="ORF">EDD36DRAFT_464011</name>
</gene>
<dbReference type="PANTHER" id="PTHR11530">
    <property type="entry name" value="D-AMINO ACID OXIDASE"/>
    <property type="match status" value="1"/>
</dbReference>
<dbReference type="GO" id="GO:0005737">
    <property type="term" value="C:cytoplasm"/>
    <property type="evidence" value="ECO:0007669"/>
    <property type="project" value="TreeGrafter"/>
</dbReference>
<reference evidence="8" key="1">
    <citation type="journal article" date="2022" name="bioRxiv">
        <title>Deciphering the potential niche of two novel black yeast fungi from a biological soil crust based on their genomes, phenotypes, and melanin regulation.</title>
        <authorList>
            <consortium name="DOE Joint Genome Institute"/>
            <person name="Carr E.C."/>
            <person name="Barton Q."/>
            <person name="Grambo S."/>
            <person name="Sullivan M."/>
            <person name="Renfro C.M."/>
            <person name="Kuo A."/>
            <person name="Pangilinan J."/>
            <person name="Lipzen A."/>
            <person name="Keymanesh K."/>
            <person name="Savage E."/>
            <person name="Barry K."/>
            <person name="Grigoriev I.V."/>
            <person name="Riekhof W.R."/>
            <person name="Harris S.S."/>
        </authorList>
    </citation>
    <scope>NUCLEOTIDE SEQUENCE</scope>
    <source>
        <strain evidence="8">JF 03-4F</strain>
    </source>
</reference>
<organism evidence="8 9">
    <name type="scientific">Exophiala viscosa</name>
    <dbReference type="NCBI Taxonomy" id="2486360"/>
    <lineage>
        <taxon>Eukaryota</taxon>
        <taxon>Fungi</taxon>
        <taxon>Dikarya</taxon>
        <taxon>Ascomycota</taxon>
        <taxon>Pezizomycotina</taxon>
        <taxon>Eurotiomycetes</taxon>
        <taxon>Chaetothyriomycetidae</taxon>
        <taxon>Chaetothyriales</taxon>
        <taxon>Herpotrichiellaceae</taxon>
        <taxon>Exophiala</taxon>
    </lineage>
</organism>
<name>A0AAN6DWW5_9EURO</name>
<keyword evidence="5" id="KW-0560">Oxidoreductase</keyword>
<dbReference type="EMBL" id="MU404353">
    <property type="protein sequence ID" value="KAI1614160.1"/>
    <property type="molecule type" value="Genomic_DNA"/>
</dbReference>
<keyword evidence="3" id="KW-0285">Flavoprotein</keyword>
<evidence type="ECO:0000256" key="5">
    <source>
        <dbReference type="ARBA" id="ARBA00023002"/>
    </source>
</evidence>
<accession>A0AAN6DWW5</accession>
<evidence type="ECO:0000256" key="3">
    <source>
        <dbReference type="ARBA" id="ARBA00022630"/>
    </source>
</evidence>
<dbReference type="Pfam" id="PF01266">
    <property type="entry name" value="DAO"/>
    <property type="match status" value="1"/>
</dbReference>
<dbReference type="GO" id="GO:0019478">
    <property type="term" value="P:D-amino acid catabolic process"/>
    <property type="evidence" value="ECO:0007669"/>
    <property type="project" value="TreeGrafter"/>
</dbReference>
<dbReference type="Proteomes" id="UP001203852">
    <property type="component" value="Unassembled WGS sequence"/>
</dbReference>
<dbReference type="SUPFAM" id="SSF54373">
    <property type="entry name" value="FAD-linked reductases, C-terminal domain"/>
    <property type="match status" value="1"/>
</dbReference>
<keyword evidence="4 6" id="KW-0274">FAD</keyword>
<feature type="binding site" evidence="6">
    <location>
        <position position="310"/>
    </location>
    <ligand>
        <name>D-dopa</name>
        <dbReference type="ChEBI" id="CHEBI:149689"/>
    </ligand>
</feature>
<dbReference type="GO" id="GO:0003884">
    <property type="term" value="F:D-amino-acid oxidase activity"/>
    <property type="evidence" value="ECO:0007669"/>
    <property type="project" value="InterPro"/>
</dbReference>
<dbReference type="InterPro" id="IPR006076">
    <property type="entry name" value="FAD-dep_OxRdtase"/>
</dbReference>
<feature type="domain" description="FAD dependent oxidoreductase" evidence="7">
    <location>
        <begin position="7"/>
        <end position="357"/>
    </location>
</feature>
<comment type="similarity">
    <text evidence="2">Belongs to the DAMOX/DASOX family.</text>
</comment>
<comment type="cofactor">
    <cofactor evidence="1 6">
        <name>FAD</name>
        <dbReference type="ChEBI" id="CHEBI:57692"/>
    </cofactor>
</comment>
<dbReference type="SUPFAM" id="SSF51971">
    <property type="entry name" value="Nucleotide-binding domain"/>
    <property type="match status" value="1"/>
</dbReference>
<evidence type="ECO:0000256" key="2">
    <source>
        <dbReference type="ARBA" id="ARBA00006730"/>
    </source>
</evidence>
<evidence type="ECO:0000313" key="9">
    <source>
        <dbReference type="Proteomes" id="UP001203852"/>
    </source>
</evidence>
<comment type="caution">
    <text evidence="8">The sequence shown here is derived from an EMBL/GenBank/DDBJ whole genome shotgun (WGS) entry which is preliminary data.</text>
</comment>
<evidence type="ECO:0000313" key="8">
    <source>
        <dbReference type="EMBL" id="KAI1614160.1"/>
    </source>
</evidence>
<keyword evidence="9" id="KW-1185">Reference proteome</keyword>
<evidence type="ECO:0000256" key="1">
    <source>
        <dbReference type="ARBA" id="ARBA00001974"/>
    </source>
</evidence>
<dbReference type="AlphaFoldDB" id="A0AAN6DWW5"/>
<proteinExistence type="inferred from homology"/>